<dbReference type="Proteomes" id="UP000254405">
    <property type="component" value="Unassembled WGS sequence"/>
</dbReference>
<organism evidence="16 28">
    <name type="scientific">Escherichia coli</name>
    <dbReference type="NCBI Taxonomy" id="562"/>
    <lineage>
        <taxon>Bacteria</taxon>
        <taxon>Pseudomonadati</taxon>
        <taxon>Pseudomonadota</taxon>
        <taxon>Gammaproteobacteria</taxon>
        <taxon>Enterobacterales</taxon>
        <taxon>Enterobacteriaceae</taxon>
        <taxon>Escherichia</taxon>
    </lineage>
</organism>
<evidence type="ECO:0000313" key="20">
    <source>
        <dbReference type="EMBL" id="RLY56042.1"/>
    </source>
</evidence>
<evidence type="ECO:0000313" key="27">
    <source>
        <dbReference type="Proteomes" id="UP000475070"/>
    </source>
</evidence>
<evidence type="ECO:0000256" key="2">
    <source>
        <dbReference type="ARBA" id="ARBA00009477"/>
    </source>
</evidence>
<evidence type="ECO:0000313" key="24">
    <source>
        <dbReference type="Proteomes" id="UP000254405"/>
    </source>
</evidence>
<evidence type="ECO:0000256" key="1">
    <source>
        <dbReference type="ARBA" id="ARBA00004429"/>
    </source>
</evidence>
<dbReference type="RefSeq" id="WP_000364883.1">
    <property type="nucleotide sequence ID" value="NZ_AP019675.1"/>
</dbReference>
<keyword evidence="6 8" id="KW-1133">Transmembrane helix</keyword>
<evidence type="ECO:0000259" key="9">
    <source>
        <dbReference type="Pfam" id="PF25917"/>
    </source>
</evidence>
<dbReference type="EMBL" id="WOET01000019">
    <property type="protein sequence ID" value="MUM74770.1"/>
    <property type="molecule type" value="Genomic_DNA"/>
</dbReference>
<dbReference type="Pfam" id="PF25917">
    <property type="entry name" value="BSH_RND"/>
    <property type="match status" value="1"/>
</dbReference>
<dbReference type="EMBL" id="JACGTG010000001">
    <property type="protein sequence ID" value="MBA6239462.1"/>
    <property type="molecule type" value="Genomic_DNA"/>
</dbReference>
<evidence type="ECO:0000313" key="12">
    <source>
        <dbReference type="EMBL" id="MBA6239462.1"/>
    </source>
</evidence>
<reference evidence="20 25" key="4">
    <citation type="submission" date="2018-10" db="EMBL/GenBank/DDBJ databases">
        <title>Comparison of Escherichia coli isolates recovered from retail chicken and from chicken fecal samples by antimicrobial susceptibility test and whole genome sequencing.</title>
        <authorList>
            <person name="Tang B."/>
            <person name="Ma Y."/>
            <person name="He X."/>
            <person name="Cao L."/>
            <person name="Xia X."/>
            <person name="Yang H."/>
        </authorList>
    </citation>
    <scope>NUCLEOTIDE SEQUENCE [LARGE SCALE GENOMIC DNA]</scope>
    <source>
        <strain evidence="20 25">CMJH98b</strain>
    </source>
</reference>
<keyword evidence="5 8" id="KW-0812">Transmembrane</keyword>
<evidence type="ECO:0000313" key="23">
    <source>
        <dbReference type="Proteomes" id="UP000233549"/>
    </source>
</evidence>
<dbReference type="Proteomes" id="UP000581425">
    <property type="component" value="Unassembled WGS sequence"/>
</dbReference>
<dbReference type="Proteomes" id="UP000281340">
    <property type="component" value="Unassembled WGS sequence"/>
</dbReference>
<evidence type="ECO:0000313" key="18">
    <source>
        <dbReference type="EMBL" id="PKD88055.1"/>
    </source>
</evidence>
<dbReference type="Gene3D" id="1.10.287.470">
    <property type="entry name" value="Helix hairpin bin"/>
    <property type="match status" value="1"/>
</dbReference>
<dbReference type="Proteomes" id="UP000490727">
    <property type="component" value="Unassembled WGS sequence"/>
</dbReference>
<sequence>MDLLIILTYVAFAWAMFKIFKIPVNKWTIPTAALGGIFIVSGLILLMNYNHPYTFKAQKAVISIPVVPQVTGVVIEVTDKKNTLIKKGEVLFRLDPTRYQARVDRLMADIVTAEHKQRALGAELDEMAANTQQAKATRDKFAKEYQRYARGSQAKVNPFSERDIDVARQNYLAQEASVKSSAAEQKQIQSQLDSLVLGEHSQIASLKAQLAEAKYNLEQTIVRAPSDGYVTQVLIRPGTYAASLPLRPVMVFIPDQKRQIVAQFRQNSLLRLAPGDDAEVVFNALPGKVFSGKLAAISPAVPGGAYQSTGTLQTLNTAPGSDGVIATIELDEHTDLSALPDGIYAQVAVYSDHFIHVSVMRKVLLRMTSWVHYLYLDH</sequence>
<dbReference type="EMBL" id="CP063369">
    <property type="protein sequence ID" value="QOY30247.1"/>
    <property type="molecule type" value="Genomic_DNA"/>
</dbReference>
<evidence type="ECO:0000313" key="17">
    <source>
        <dbReference type="EMBL" id="NAG21074.1"/>
    </source>
</evidence>
<reference evidence="11 31" key="3">
    <citation type="submission" date="2018-08" db="EMBL/GenBank/DDBJ databases">
        <authorList>
            <consortium name="GenomeTrakr network: Whole genome sequencing for foodborne pathogen traceback"/>
        </authorList>
    </citation>
    <scope>NUCLEOTIDE SEQUENCE [LARGE SCALE GENOMIC DNA]</scope>
    <source>
        <strain evidence="11 31">AZ-TG73583</strain>
    </source>
</reference>
<evidence type="ECO:0000313" key="11">
    <source>
        <dbReference type="EMBL" id="EFL9838504.1"/>
    </source>
</evidence>
<gene>
    <name evidence="21" type="primary">yiaV_2</name>
    <name evidence="18" type="ORF">CWS33_18775</name>
    <name evidence="20" type="ORF">EAI46_18155</name>
    <name evidence="11" type="ORF">EN85_003541</name>
    <name evidence="19" type="ORF">FOI11_017820</name>
    <name evidence="12" type="ORF">FOI11_05360</name>
    <name evidence="22" type="ORF">FWK02_03720</name>
    <name evidence="10" type="ORF">GAI89_05255</name>
    <name evidence="15" type="ORF">GNZ05_21735</name>
    <name evidence="16" type="ORF">GP954_05110</name>
    <name evidence="17" type="ORF">GUC01_18890</name>
    <name evidence="13" type="ORF">HV209_13325</name>
    <name evidence="14" type="ORF">HV209_28120</name>
    <name evidence="21" type="ORF">NCTC8985_04600</name>
</gene>
<keyword evidence="3" id="KW-1003">Cell membrane</keyword>
<evidence type="ECO:0000313" key="10">
    <source>
        <dbReference type="EMBL" id="EFH6094061.1"/>
    </source>
</evidence>
<protein>
    <submittedName>
        <fullName evidence="16">Biotin/lipoyl-binding protein</fullName>
    </submittedName>
    <submittedName>
        <fullName evidence="17">HlyD family efflux transporter periplasmic adaptor subunit</fullName>
    </submittedName>
    <submittedName>
        <fullName evidence="11 21">HlyD-family secretion protein</fullName>
    </submittedName>
</protein>
<dbReference type="AlphaFoldDB" id="A0A024LBC1"/>
<dbReference type="GO" id="GO:0005886">
    <property type="term" value="C:plasma membrane"/>
    <property type="evidence" value="ECO:0007669"/>
    <property type="project" value="UniProtKB-SubCell"/>
</dbReference>
<evidence type="ECO:0000313" key="14">
    <source>
        <dbReference type="EMBL" id="MBA7722366.1"/>
    </source>
</evidence>
<evidence type="ECO:0000313" key="25">
    <source>
        <dbReference type="Proteomes" id="UP000281340"/>
    </source>
</evidence>
<dbReference type="Proteomes" id="UP000531463">
    <property type="component" value="Unassembled WGS sequence"/>
</dbReference>
<evidence type="ECO:0000256" key="7">
    <source>
        <dbReference type="ARBA" id="ARBA00023136"/>
    </source>
</evidence>
<dbReference type="PANTHER" id="PTHR30386:SF18">
    <property type="entry name" value="INNER MEMBRANE PROTEIN YIAV-RELATED"/>
    <property type="match status" value="1"/>
</dbReference>
<evidence type="ECO:0000313" key="28">
    <source>
        <dbReference type="Proteomes" id="UP000480485"/>
    </source>
</evidence>
<accession>A0A236PQ17</accession>
<reference evidence="10 30" key="9">
    <citation type="submission" date="2019-12" db="EMBL/GenBank/DDBJ databases">
        <authorList>
            <consortium name="NARMS: The National Antimicrobial Resistance Monitoring System"/>
        </authorList>
    </citation>
    <scope>NUCLEOTIDE SEQUENCE [LARGE SCALE GENOMIC DNA]</scope>
    <source>
        <strain evidence="10 30">CVM N19EC0510</strain>
    </source>
</reference>
<evidence type="ECO:0000256" key="4">
    <source>
        <dbReference type="ARBA" id="ARBA00022519"/>
    </source>
</evidence>
<reference evidence="19 32" key="12">
    <citation type="submission" date="2020-10" db="EMBL/GenBank/DDBJ databases">
        <title>Analysis of Genomes of Bacterial Isolates from Lameness Outbreaks in Broilers.</title>
        <authorList>
            <person name="Rhoads D."/>
            <person name="Ekesi N.S."/>
        </authorList>
    </citation>
    <scope>NUCLEOTIDE SEQUENCE [LARGE SCALE GENOMIC DNA]</scope>
    <source>
        <strain evidence="19 32">1409</strain>
    </source>
</reference>
<dbReference type="EMBL" id="WTRN01000035">
    <property type="protein sequence ID" value="MWT84565.1"/>
    <property type="molecule type" value="Genomic_DNA"/>
</dbReference>
<evidence type="ECO:0000313" key="19">
    <source>
        <dbReference type="EMBL" id="QOY30247.1"/>
    </source>
</evidence>
<dbReference type="Proteomes" id="UP000622722">
    <property type="component" value="Unassembled WGS sequence"/>
</dbReference>
<evidence type="ECO:0000256" key="8">
    <source>
        <dbReference type="SAM" id="Phobius"/>
    </source>
</evidence>
<accession>A0A024LBC1</accession>
<dbReference type="GO" id="GO:0055085">
    <property type="term" value="P:transmembrane transport"/>
    <property type="evidence" value="ECO:0007669"/>
    <property type="project" value="InterPro"/>
</dbReference>
<evidence type="ECO:0000256" key="5">
    <source>
        <dbReference type="ARBA" id="ARBA00022692"/>
    </source>
</evidence>
<reference evidence="15 29" key="7">
    <citation type="submission" date="2019-11" db="EMBL/GenBank/DDBJ databases">
        <title>Whole genome sequence analysis of environmental Escherichia coli from the feces of straw-necked ibis (Threskiornis spinicollis) nesting on inland wetlands.</title>
        <authorList>
            <person name="Wyrsch E.R."/>
            <person name="Roy Chowdhury P."/>
            <person name="Wallis L."/>
            <person name="Cummins M.L."/>
            <person name="Zingali T."/>
            <person name="Brandis K.J."/>
            <person name="Djordjevic S.P."/>
        </authorList>
    </citation>
    <scope>NUCLEOTIDE SEQUENCE [LARGE SCALE GENOMIC DNA]</scope>
    <source>
        <strain evidence="15 29">IBS12</strain>
    </source>
</reference>
<dbReference type="EMBL" id="UGCO01000001">
    <property type="protein sequence ID" value="STI79219.1"/>
    <property type="molecule type" value="Genomic_DNA"/>
</dbReference>
<dbReference type="Proteomes" id="UP000480485">
    <property type="component" value="Unassembled WGS sequence"/>
</dbReference>
<dbReference type="EMBL" id="PITP01000019">
    <property type="protein sequence ID" value="PKD88055.1"/>
    <property type="molecule type" value="Genomic_DNA"/>
</dbReference>
<reference evidence="12 32" key="11">
    <citation type="submission" date="2020-07" db="EMBL/GenBank/DDBJ databases">
        <title>Analysis of Genomes of Bacterial Isolates from Lameness Outbreaks in Broilers.</title>
        <authorList>
            <person name="Ekesi N.S."/>
            <person name="Alrubaye A."/>
            <person name="Rhoads D."/>
        </authorList>
    </citation>
    <scope>NUCLEOTIDE SEQUENCE [LARGE SCALE GENOMIC DNA]</scope>
    <source>
        <strain evidence="12 32">1409</strain>
    </source>
</reference>
<feature type="domain" description="Multidrug resistance protein MdtA-like barrel-sandwich hybrid" evidence="9">
    <location>
        <begin position="66"/>
        <end position="243"/>
    </location>
</feature>
<dbReference type="InterPro" id="IPR058625">
    <property type="entry name" value="MdtA-like_BSH"/>
</dbReference>
<evidence type="ECO:0000313" key="32">
    <source>
        <dbReference type="Proteomes" id="UP000581425"/>
    </source>
</evidence>
<dbReference type="EMBL" id="JABXPW010000003">
    <property type="protein sequence ID" value="MBA7719566.1"/>
    <property type="molecule type" value="Genomic_DNA"/>
</dbReference>
<keyword evidence="7 8" id="KW-0472">Membrane</keyword>
<evidence type="ECO:0000313" key="13">
    <source>
        <dbReference type="EMBL" id="MBA7719566.1"/>
    </source>
</evidence>
<dbReference type="SUPFAM" id="SSF111369">
    <property type="entry name" value="HlyD-like secretion proteins"/>
    <property type="match status" value="2"/>
</dbReference>
<dbReference type="EMBL" id="RDDM01000158">
    <property type="protein sequence ID" value="RLY56042.1"/>
    <property type="molecule type" value="Genomic_DNA"/>
</dbReference>
<reference evidence="17 27" key="5">
    <citation type="journal article" date="2019" name="Nat. Med.">
        <title>A library of human gut bacterial isolates paired with longitudinal multiomics data enables mechanistic microbiome research.</title>
        <authorList>
            <person name="Poyet M."/>
            <person name="Groussin M."/>
            <person name="Gibbons S.M."/>
            <person name="Avila-Pacheco J."/>
            <person name="Jiang X."/>
            <person name="Kearney S.M."/>
            <person name="Perrotta A.R."/>
            <person name="Berdy B."/>
            <person name="Zhao S."/>
            <person name="Lieberman T.D."/>
            <person name="Swanson P.K."/>
            <person name="Smith M."/>
            <person name="Roesemann S."/>
            <person name="Alexander J.E."/>
            <person name="Rich S.A."/>
            <person name="Livny J."/>
            <person name="Vlamakis H."/>
            <person name="Clish C."/>
            <person name="Bullock K."/>
            <person name="Deik A."/>
            <person name="Scott J."/>
            <person name="Pierce K.A."/>
            <person name="Xavier R.J."/>
            <person name="Alm E.J."/>
        </authorList>
    </citation>
    <scope>NUCLEOTIDE SEQUENCE [LARGE SCALE GENOMIC DNA]</scope>
    <source>
        <strain evidence="17 27">BIOML-A112</strain>
    </source>
</reference>
<dbReference type="EMBL" id="VSBS01000068">
    <property type="protein sequence ID" value="TXT03102.1"/>
    <property type="molecule type" value="Genomic_DNA"/>
</dbReference>
<evidence type="ECO:0000313" key="31">
    <source>
        <dbReference type="Proteomes" id="UP000543257"/>
    </source>
</evidence>
<evidence type="ECO:0000313" key="26">
    <source>
        <dbReference type="Proteomes" id="UP000321461"/>
    </source>
</evidence>
<evidence type="ECO:0000313" key="29">
    <source>
        <dbReference type="Proteomes" id="UP000490727"/>
    </source>
</evidence>
<reference evidence="13" key="10">
    <citation type="submission" date="2020-06" db="EMBL/GenBank/DDBJ databases">
        <title>REHAB project genomes.</title>
        <authorList>
            <person name="Shaw L.P."/>
        </authorList>
    </citation>
    <scope>NUCLEOTIDE SEQUENCE</scope>
    <source>
        <strain evidence="13">RHBSTW-00474</strain>
    </source>
</reference>
<dbReference type="Proteomes" id="UP000321461">
    <property type="component" value="Unassembled WGS sequence"/>
</dbReference>
<evidence type="ECO:0000313" key="16">
    <source>
        <dbReference type="EMBL" id="MWT84565.1"/>
    </source>
</evidence>
<dbReference type="EMBL" id="AATJKW010000024">
    <property type="protein sequence ID" value="EFL9838504.1"/>
    <property type="molecule type" value="Genomic_DNA"/>
</dbReference>
<dbReference type="Proteomes" id="UP000475070">
    <property type="component" value="Unassembled WGS sequence"/>
</dbReference>
<proteinExistence type="inferred from homology"/>
<reference evidence="18 23" key="1">
    <citation type="submission" date="2017-12" db="EMBL/GenBank/DDBJ databases">
        <title>Rapid rising of carbapenem-resistant Enterobacteriaceae(CRE) and emergence of colistin resistance genemcr-1 in CRE in the hospital of Henan, China.</title>
        <authorList>
            <person name="Sun Q."/>
            <person name="Zhang R."/>
            <person name="Li Y."/>
            <person name="Shen Y."/>
            <person name="Zhang Y."/>
            <person name="Yang J."/>
            <person name="Shu L."/>
            <person name="Zhou H."/>
            <person name="Wang Y."/>
            <person name="Wang B."/>
            <person name="Shen Z."/>
        </authorList>
    </citation>
    <scope>NUCLEOTIDE SEQUENCE [LARGE SCALE GENOMIC DNA]</scope>
    <source>
        <strain evidence="18 23">3512</strain>
    </source>
</reference>
<dbReference type="FunFam" id="2.40.30.170:FF:000004">
    <property type="entry name" value="Auxiliary transport protein, membrane fusion protein family"/>
    <property type="match status" value="1"/>
</dbReference>
<feature type="transmembrane region" description="Helical" evidence="8">
    <location>
        <begin position="27"/>
        <end position="49"/>
    </location>
</feature>
<dbReference type="Proteomes" id="UP000581425">
    <property type="component" value="Chromosome"/>
</dbReference>
<evidence type="ECO:0000313" key="30">
    <source>
        <dbReference type="Proteomes" id="UP000531463"/>
    </source>
</evidence>
<comment type="similarity">
    <text evidence="2">Belongs to the membrane fusion protein (MFP) (TC 8.A.1) family.</text>
</comment>
<evidence type="ECO:0000256" key="6">
    <source>
        <dbReference type="ARBA" id="ARBA00022989"/>
    </source>
</evidence>
<reference evidence="21 24" key="2">
    <citation type="submission" date="2018-06" db="EMBL/GenBank/DDBJ databases">
        <authorList>
            <consortium name="Pathogen Informatics"/>
            <person name="Doyle S."/>
        </authorList>
    </citation>
    <scope>NUCLEOTIDE SEQUENCE [LARGE SCALE GENOMIC DNA]</scope>
    <source>
        <strain evidence="21 24">NCTC8985</strain>
    </source>
</reference>
<dbReference type="Gene3D" id="2.40.50.100">
    <property type="match status" value="1"/>
</dbReference>
<evidence type="ECO:0000313" key="15">
    <source>
        <dbReference type="EMBL" id="MUM74770.1"/>
    </source>
</evidence>
<keyword evidence="4" id="KW-0997">Cell inner membrane</keyword>
<evidence type="ECO:0000313" key="22">
    <source>
        <dbReference type="EMBL" id="TXT03102.1"/>
    </source>
</evidence>
<dbReference type="Gene3D" id="2.40.30.170">
    <property type="match status" value="1"/>
</dbReference>
<evidence type="ECO:0000313" key="21">
    <source>
        <dbReference type="EMBL" id="STI79219.1"/>
    </source>
</evidence>
<dbReference type="PANTHER" id="PTHR30386">
    <property type="entry name" value="MEMBRANE FUSION SUBUNIT OF EMRAB-TOLC MULTIDRUG EFFLUX PUMP"/>
    <property type="match status" value="1"/>
</dbReference>
<dbReference type="EMBL" id="JABXPW010000021">
    <property type="protein sequence ID" value="MBA7722366.1"/>
    <property type="molecule type" value="Genomic_DNA"/>
</dbReference>
<name>A0A024LBC1_ECOLX</name>
<reference evidence="22 26" key="6">
    <citation type="submission" date="2019-08" db="EMBL/GenBank/DDBJ databases">
        <title>Whole genome analysis of cultivated E. coli strains isolated from CD patients and healthy donors.</title>
        <authorList>
            <person name="Siniagina M.N."/>
            <person name="Markelova M.I."/>
            <person name="Laikov A.V."/>
            <person name="Boulygina E.A."/>
            <person name="Khusnutdinova D.R."/>
            <person name="Kharchenko A."/>
            <person name="Grigoryeva T.V."/>
        </authorList>
    </citation>
    <scope>NUCLEOTIDE SEQUENCE [LARGE SCALE GENOMIC DNA]</scope>
    <source>
        <strain evidence="22 26">3_77_5</strain>
    </source>
</reference>
<dbReference type="EMBL" id="WXKQ01000015">
    <property type="protein sequence ID" value="NAG21074.1"/>
    <property type="molecule type" value="Genomic_DNA"/>
</dbReference>
<dbReference type="InterPro" id="IPR050739">
    <property type="entry name" value="MFP"/>
</dbReference>
<comment type="subcellular location">
    <subcellularLocation>
        <location evidence="1">Cell inner membrane</location>
        <topology evidence="1">Multi-pass membrane protein</topology>
    </subcellularLocation>
</comment>
<evidence type="ECO:0000256" key="3">
    <source>
        <dbReference type="ARBA" id="ARBA00022475"/>
    </source>
</evidence>
<dbReference type="Proteomes" id="UP000233549">
    <property type="component" value="Unassembled WGS sequence"/>
</dbReference>
<dbReference type="Proteomes" id="UP000543257">
    <property type="component" value="Unassembled WGS sequence"/>
</dbReference>
<dbReference type="EMBL" id="AASWKH010000004">
    <property type="protein sequence ID" value="EFH6094061.1"/>
    <property type="molecule type" value="Genomic_DNA"/>
</dbReference>
<reference evidence="16 28" key="8">
    <citation type="submission" date="2019-12" db="EMBL/GenBank/DDBJ databases">
        <title>Enteriobacteria Tanzani isolates_8377-8380.</title>
        <authorList>
            <person name="Subbiah M."/>
            <person name="Call D."/>
        </authorList>
    </citation>
    <scope>NUCLEOTIDE SEQUENCE [LARGE SCALE GENOMIC DNA]</scope>
    <source>
        <strain evidence="16 28">8378wC7</strain>
    </source>
</reference>
<dbReference type="OMA" id="FIPMGWG"/>